<dbReference type="PANTHER" id="PTHR30185:SF16">
    <property type="entry name" value="PROTEIN GLCT"/>
    <property type="match status" value="1"/>
</dbReference>
<dbReference type="GO" id="GO:0006355">
    <property type="term" value="P:regulation of DNA-templated transcription"/>
    <property type="evidence" value="ECO:0007669"/>
    <property type="project" value="InterPro"/>
</dbReference>
<feature type="domain" description="PRD" evidence="2">
    <location>
        <begin position="66"/>
        <end position="169"/>
    </location>
</feature>
<dbReference type="Proteomes" id="UP000265489">
    <property type="component" value="Unassembled WGS sequence"/>
</dbReference>
<name>A0A395W5C3_9FIRM</name>
<dbReference type="InterPro" id="IPR036650">
    <property type="entry name" value="CAT_RNA-bd_dom_sf"/>
</dbReference>
<proteinExistence type="predicted"/>
<comment type="caution">
    <text evidence="3">The sequence shown here is derived from an EMBL/GenBank/DDBJ whole genome shotgun (WGS) entry which is preliminary data.</text>
</comment>
<dbReference type="Pfam" id="PF00874">
    <property type="entry name" value="PRD"/>
    <property type="match status" value="2"/>
</dbReference>
<dbReference type="InterPro" id="IPR050661">
    <property type="entry name" value="BglG_antiterminators"/>
</dbReference>
<organism evidence="3 4">
    <name type="scientific">Holdemanella biformis</name>
    <dbReference type="NCBI Taxonomy" id="1735"/>
    <lineage>
        <taxon>Bacteria</taxon>
        <taxon>Bacillati</taxon>
        <taxon>Bacillota</taxon>
        <taxon>Erysipelotrichia</taxon>
        <taxon>Erysipelotrichales</taxon>
        <taxon>Erysipelotrichaceae</taxon>
        <taxon>Holdemanella</taxon>
    </lineage>
</organism>
<dbReference type="PROSITE" id="PS51372">
    <property type="entry name" value="PRD_2"/>
    <property type="match status" value="2"/>
</dbReference>
<evidence type="ECO:0000313" key="3">
    <source>
        <dbReference type="EMBL" id="RGU88826.1"/>
    </source>
</evidence>
<dbReference type="InterPro" id="IPR036634">
    <property type="entry name" value="PRD_sf"/>
</dbReference>
<dbReference type="GO" id="GO:0003723">
    <property type="term" value="F:RNA binding"/>
    <property type="evidence" value="ECO:0007669"/>
    <property type="project" value="InterPro"/>
</dbReference>
<keyword evidence="1" id="KW-0677">Repeat</keyword>
<dbReference type="Gene3D" id="2.30.24.10">
    <property type="entry name" value="CAT RNA-binding domain"/>
    <property type="match status" value="1"/>
</dbReference>
<dbReference type="PANTHER" id="PTHR30185">
    <property type="entry name" value="CRYPTIC BETA-GLUCOSIDE BGL OPERON ANTITERMINATOR"/>
    <property type="match status" value="1"/>
</dbReference>
<dbReference type="Pfam" id="PF03123">
    <property type="entry name" value="CAT_RBD"/>
    <property type="match status" value="1"/>
</dbReference>
<accession>A0A395W5C3</accession>
<dbReference type="InterPro" id="IPR011608">
    <property type="entry name" value="PRD"/>
</dbReference>
<dbReference type="SUPFAM" id="SSF50151">
    <property type="entry name" value="SacY-like RNA-binding domain"/>
    <property type="match status" value="1"/>
</dbReference>
<dbReference type="SMART" id="SM01061">
    <property type="entry name" value="CAT_RBD"/>
    <property type="match status" value="1"/>
</dbReference>
<feature type="domain" description="PRD" evidence="2">
    <location>
        <begin position="170"/>
        <end position="277"/>
    </location>
</feature>
<evidence type="ECO:0000313" key="4">
    <source>
        <dbReference type="Proteomes" id="UP000265489"/>
    </source>
</evidence>
<dbReference type="Gene3D" id="1.10.1790.10">
    <property type="entry name" value="PRD domain"/>
    <property type="match status" value="2"/>
</dbReference>
<evidence type="ECO:0000259" key="2">
    <source>
        <dbReference type="PROSITE" id="PS51372"/>
    </source>
</evidence>
<dbReference type="SUPFAM" id="SSF63520">
    <property type="entry name" value="PTS-regulatory domain, PRD"/>
    <property type="match status" value="2"/>
</dbReference>
<gene>
    <name evidence="3" type="ORF">DWW32_12685</name>
</gene>
<protein>
    <submittedName>
        <fullName evidence="3">PRD domain-containing protein</fullName>
    </submittedName>
</protein>
<evidence type="ECO:0000256" key="1">
    <source>
        <dbReference type="ARBA" id="ARBA00022737"/>
    </source>
</evidence>
<dbReference type="InterPro" id="IPR004341">
    <property type="entry name" value="CAT_RNA-bd_dom"/>
</dbReference>
<reference evidence="3 4" key="1">
    <citation type="submission" date="2018-08" db="EMBL/GenBank/DDBJ databases">
        <title>A genome reference for cultivated species of the human gut microbiota.</title>
        <authorList>
            <person name="Zou Y."/>
            <person name="Xue W."/>
            <person name="Luo G."/>
        </authorList>
    </citation>
    <scope>NUCLEOTIDE SEQUENCE [LARGE SCALE GENOMIC DNA]</scope>
    <source>
        <strain evidence="3 4">AF15-20</strain>
    </source>
</reference>
<dbReference type="EMBL" id="QRYQ01000041">
    <property type="protein sequence ID" value="RGU88826.1"/>
    <property type="molecule type" value="Genomic_DNA"/>
</dbReference>
<sequence length="277" mass="32322">MCEILKILNHNTILVLKENEEIIVMSKGIGFGKKQGENVEIPRNAKQYKMQKSYQTKQKSNNIFDYIDPMYIEISSEIITLTKEKFGKVEHDILLSLADHIYFAVKRIKEKDFPSNPFNMDIQLMFPDEYSVALKAKDVIEKYTHEEINADEIAFITLHIHSAISVNKVGDSMEVMRVIREFFKKLQADLNIRIDANSLSYIRLMNHIKFLLLRLNNDEELQMDITEFTKEKFPFAYEQARVLCEQLSRVLHKDLPDSELGYLALHLERILSSTITS</sequence>
<dbReference type="AlphaFoldDB" id="A0A395W5C3"/>